<feature type="transmembrane region" description="Helical" evidence="6">
    <location>
        <begin position="124"/>
        <end position="144"/>
    </location>
</feature>
<keyword evidence="5 6" id="KW-0472">Membrane</keyword>
<gene>
    <name evidence="7" type="ORF">FYJ60_02780</name>
</gene>
<keyword evidence="2" id="KW-1003">Cell membrane</keyword>
<dbReference type="EMBL" id="VUMV01000001">
    <property type="protein sequence ID" value="MST81250.1"/>
    <property type="molecule type" value="Genomic_DNA"/>
</dbReference>
<feature type="transmembrane region" description="Helical" evidence="6">
    <location>
        <begin position="217"/>
        <end position="238"/>
    </location>
</feature>
<dbReference type="Proteomes" id="UP000466864">
    <property type="component" value="Unassembled WGS sequence"/>
</dbReference>
<name>A0A7X2TN94_9FIRM</name>
<evidence type="ECO:0000256" key="1">
    <source>
        <dbReference type="ARBA" id="ARBA00004651"/>
    </source>
</evidence>
<feature type="transmembrane region" description="Helical" evidence="6">
    <location>
        <begin position="98"/>
        <end position="118"/>
    </location>
</feature>
<feature type="transmembrane region" description="Helical" evidence="6">
    <location>
        <begin position="165"/>
        <end position="186"/>
    </location>
</feature>
<evidence type="ECO:0000313" key="7">
    <source>
        <dbReference type="EMBL" id="MST81250.1"/>
    </source>
</evidence>
<reference evidence="7 8" key="1">
    <citation type="submission" date="2019-08" db="EMBL/GenBank/DDBJ databases">
        <title>In-depth cultivation of the pig gut microbiome towards novel bacterial diversity and tailored functional studies.</title>
        <authorList>
            <person name="Wylensek D."/>
            <person name="Hitch T.C.A."/>
            <person name="Clavel T."/>
        </authorList>
    </citation>
    <scope>NUCLEOTIDE SEQUENCE [LARGE SCALE GENOMIC DNA]</scope>
    <source>
        <strain evidence="7 8">Oil+RF-744-WCA-WT-13</strain>
    </source>
</reference>
<evidence type="ECO:0000256" key="2">
    <source>
        <dbReference type="ARBA" id="ARBA00022475"/>
    </source>
</evidence>
<dbReference type="InterPro" id="IPR001851">
    <property type="entry name" value="ABC_transp_permease"/>
</dbReference>
<sequence length="329" mass="34827">MRGKNIYMKSFKNFSKQYFIVYILIILVAFFGIMKPSAFFTGQNFLTILRQSSIMGIASIGMVFVLIAGGIDLGISSLLSMGCIMAAAFMANQHMPLIAAYIFAIVLTTAIDLVTGFIIVKTGIFAMIGTLAMQIILQGVAYLICGGMPIYDISPYATVIAQGKVGFIPVPIIIFAVVILLAALVLNRTYIGRHFYAVGSNAEAARLSGINTQKLQIISYGISGFLAGLAGIIMLGRINSGQPTAGKNMEMDALTAVVLGGVSLAGGEGKISKAVCGVVIIGVLTNGMTILNISEYYQQVIRGAILLIAVCADGIQKIISSKNKRKAAV</sequence>
<evidence type="ECO:0000256" key="3">
    <source>
        <dbReference type="ARBA" id="ARBA00022692"/>
    </source>
</evidence>
<evidence type="ECO:0000256" key="6">
    <source>
        <dbReference type="SAM" id="Phobius"/>
    </source>
</evidence>
<accession>A0A7X2TN94</accession>
<protein>
    <submittedName>
        <fullName evidence="7">ABC transporter permease</fullName>
    </submittedName>
</protein>
<feature type="transmembrane region" description="Helical" evidence="6">
    <location>
        <begin position="60"/>
        <end position="91"/>
    </location>
</feature>
<evidence type="ECO:0000313" key="8">
    <source>
        <dbReference type="Proteomes" id="UP000466864"/>
    </source>
</evidence>
<evidence type="ECO:0000256" key="5">
    <source>
        <dbReference type="ARBA" id="ARBA00023136"/>
    </source>
</evidence>
<proteinExistence type="predicted"/>
<dbReference type="AlphaFoldDB" id="A0A7X2TN94"/>
<feature type="transmembrane region" description="Helical" evidence="6">
    <location>
        <begin position="20"/>
        <end position="40"/>
    </location>
</feature>
<dbReference type="CDD" id="cd06579">
    <property type="entry name" value="TM_PBP1_transp_AraH_like"/>
    <property type="match status" value="1"/>
</dbReference>
<dbReference type="GO" id="GO:0022857">
    <property type="term" value="F:transmembrane transporter activity"/>
    <property type="evidence" value="ECO:0007669"/>
    <property type="project" value="InterPro"/>
</dbReference>
<keyword evidence="4 6" id="KW-1133">Transmembrane helix</keyword>
<comment type="caution">
    <text evidence="7">The sequence shown here is derived from an EMBL/GenBank/DDBJ whole genome shotgun (WGS) entry which is preliminary data.</text>
</comment>
<keyword evidence="8" id="KW-1185">Reference proteome</keyword>
<comment type="subcellular location">
    <subcellularLocation>
        <location evidence="1">Cell membrane</location>
        <topology evidence="1">Multi-pass membrane protein</topology>
    </subcellularLocation>
</comment>
<evidence type="ECO:0000256" key="4">
    <source>
        <dbReference type="ARBA" id="ARBA00022989"/>
    </source>
</evidence>
<dbReference type="Pfam" id="PF02653">
    <property type="entry name" value="BPD_transp_2"/>
    <property type="match status" value="1"/>
</dbReference>
<dbReference type="GO" id="GO:0005886">
    <property type="term" value="C:plasma membrane"/>
    <property type="evidence" value="ECO:0007669"/>
    <property type="project" value="UniProtKB-SubCell"/>
</dbReference>
<dbReference type="PANTHER" id="PTHR32196">
    <property type="entry name" value="ABC TRANSPORTER PERMEASE PROTEIN YPHD-RELATED-RELATED"/>
    <property type="match status" value="1"/>
</dbReference>
<organism evidence="7 8">
    <name type="scientific">Bilifractor porci</name>
    <dbReference type="NCBI Taxonomy" id="2606636"/>
    <lineage>
        <taxon>Bacteria</taxon>
        <taxon>Bacillati</taxon>
        <taxon>Bacillota</taxon>
        <taxon>Clostridia</taxon>
        <taxon>Lachnospirales</taxon>
        <taxon>Lachnospiraceae</taxon>
        <taxon>Bilifractor</taxon>
    </lineage>
</organism>
<keyword evidence="3 6" id="KW-0812">Transmembrane</keyword>